<evidence type="ECO:0000313" key="3">
    <source>
        <dbReference type="Proteomes" id="UP000625711"/>
    </source>
</evidence>
<sequence length="83" mass="9869">MHKNALKNLMRENNRFYRMAHTFLDPRDKITADLNVREIRDMFLNIDSSHLDKSLRLRKRLSSRPKTDISQLKADNNQELSEG</sequence>
<organism evidence="2 3">
    <name type="scientific">Rhynchophorus ferrugineus</name>
    <name type="common">Red palm weevil</name>
    <name type="synonym">Curculio ferrugineus</name>
    <dbReference type="NCBI Taxonomy" id="354439"/>
    <lineage>
        <taxon>Eukaryota</taxon>
        <taxon>Metazoa</taxon>
        <taxon>Ecdysozoa</taxon>
        <taxon>Arthropoda</taxon>
        <taxon>Hexapoda</taxon>
        <taxon>Insecta</taxon>
        <taxon>Pterygota</taxon>
        <taxon>Neoptera</taxon>
        <taxon>Endopterygota</taxon>
        <taxon>Coleoptera</taxon>
        <taxon>Polyphaga</taxon>
        <taxon>Cucujiformia</taxon>
        <taxon>Curculionidae</taxon>
        <taxon>Dryophthorinae</taxon>
        <taxon>Rhynchophorus</taxon>
    </lineage>
</organism>
<comment type="caution">
    <text evidence="2">The sequence shown here is derived from an EMBL/GenBank/DDBJ whole genome shotgun (WGS) entry which is preliminary data.</text>
</comment>
<dbReference type="AlphaFoldDB" id="A0A834IQM5"/>
<proteinExistence type="predicted"/>
<evidence type="ECO:0000313" key="2">
    <source>
        <dbReference type="EMBL" id="KAF7282265.1"/>
    </source>
</evidence>
<feature type="region of interest" description="Disordered" evidence="1">
    <location>
        <begin position="62"/>
        <end position="83"/>
    </location>
</feature>
<name>A0A834IQM5_RHYFE</name>
<protein>
    <submittedName>
        <fullName evidence="2">Uncharacterized protein</fullName>
    </submittedName>
</protein>
<keyword evidence="3" id="KW-1185">Reference proteome</keyword>
<dbReference type="Proteomes" id="UP000625711">
    <property type="component" value="Unassembled WGS sequence"/>
</dbReference>
<feature type="compositionally biased region" description="Polar residues" evidence="1">
    <location>
        <begin position="68"/>
        <end position="83"/>
    </location>
</feature>
<accession>A0A834IQM5</accession>
<reference evidence="2" key="1">
    <citation type="submission" date="2020-08" db="EMBL/GenBank/DDBJ databases">
        <title>Genome sequencing and assembly of the red palm weevil Rhynchophorus ferrugineus.</title>
        <authorList>
            <person name="Dias G.B."/>
            <person name="Bergman C.M."/>
            <person name="Manee M."/>
        </authorList>
    </citation>
    <scope>NUCLEOTIDE SEQUENCE</scope>
    <source>
        <strain evidence="2">AA-2017</strain>
        <tissue evidence="2">Whole larva</tissue>
    </source>
</reference>
<dbReference type="EMBL" id="JAACXV010000182">
    <property type="protein sequence ID" value="KAF7282265.1"/>
    <property type="molecule type" value="Genomic_DNA"/>
</dbReference>
<gene>
    <name evidence="2" type="ORF">GWI33_002986</name>
</gene>
<evidence type="ECO:0000256" key="1">
    <source>
        <dbReference type="SAM" id="MobiDB-lite"/>
    </source>
</evidence>